<organism evidence="2 3">
    <name type="scientific">Polysphondylium violaceum</name>
    <dbReference type="NCBI Taxonomy" id="133409"/>
    <lineage>
        <taxon>Eukaryota</taxon>
        <taxon>Amoebozoa</taxon>
        <taxon>Evosea</taxon>
        <taxon>Eumycetozoa</taxon>
        <taxon>Dictyostelia</taxon>
        <taxon>Dictyosteliales</taxon>
        <taxon>Dictyosteliaceae</taxon>
        <taxon>Polysphondylium</taxon>
    </lineage>
</organism>
<dbReference type="Proteomes" id="UP000695562">
    <property type="component" value="Unassembled WGS sequence"/>
</dbReference>
<dbReference type="AlphaFoldDB" id="A0A8J4VAX0"/>
<dbReference type="PANTHER" id="PTHR35885:SF2">
    <property type="match status" value="1"/>
</dbReference>
<accession>A0A8J4VAX0</accession>
<evidence type="ECO:0000313" key="2">
    <source>
        <dbReference type="EMBL" id="KAF2077594.1"/>
    </source>
</evidence>
<dbReference type="EMBL" id="AJWJ01000025">
    <property type="protein sequence ID" value="KAF2077594.1"/>
    <property type="molecule type" value="Genomic_DNA"/>
</dbReference>
<feature type="chain" id="PRO_5035324988" evidence="1">
    <location>
        <begin position="21"/>
        <end position="317"/>
    </location>
</feature>
<dbReference type="PANTHER" id="PTHR35885">
    <property type="entry name" value="CARBOHYDRATE BINDING DOMAIN-CONTAINING PROTEIN-RELATED"/>
    <property type="match status" value="1"/>
</dbReference>
<evidence type="ECO:0000256" key="1">
    <source>
        <dbReference type="SAM" id="SignalP"/>
    </source>
</evidence>
<protein>
    <submittedName>
        <fullName evidence="2">Uncharacterized protein</fullName>
    </submittedName>
</protein>
<feature type="signal peptide" evidence="1">
    <location>
        <begin position="1"/>
        <end position="20"/>
    </location>
</feature>
<keyword evidence="3" id="KW-1185">Reference proteome</keyword>
<name>A0A8J4VAX0_9MYCE</name>
<dbReference type="OrthoDB" id="24030at2759"/>
<reference evidence="2" key="1">
    <citation type="submission" date="2020-01" db="EMBL/GenBank/DDBJ databases">
        <title>Development of genomics and gene disruption for Polysphondylium violaceum indicates a role for the polyketide synthase stlB in stalk morphogenesis.</title>
        <authorList>
            <person name="Narita B."/>
            <person name="Kawabe Y."/>
            <person name="Kin K."/>
            <person name="Saito T."/>
            <person name="Gibbs R."/>
            <person name="Kuspa A."/>
            <person name="Muzny D."/>
            <person name="Queller D."/>
            <person name="Richards S."/>
            <person name="Strassman J."/>
            <person name="Sucgang R."/>
            <person name="Worley K."/>
            <person name="Schaap P."/>
        </authorList>
    </citation>
    <scope>NUCLEOTIDE SEQUENCE</scope>
    <source>
        <strain evidence="2">QSvi11</strain>
    </source>
</reference>
<evidence type="ECO:0000313" key="3">
    <source>
        <dbReference type="Proteomes" id="UP000695562"/>
    </source>
</evidence>
<dbReference type="SUPFAM" id="SSF101908">
    <property type="entry name" value="Putative isomerase YbhE"/>
    <property type="match status" value="1"/>
</dbReference>
<sequence>MNKQLFCLFALLCCTTTIYADTYGVGIFNDGTGVAVGLIDYTSPGFSATTQLYLPNLNYIGNSSLSSPNTQVSSYNYATKQLTFLAYQPNNSTSPVIVTVDCNKWKVVSNVAAPVSYLAGFAYDQSNSFGQNMFTTFKKAEDGYLYVAKINPVNLQISNYDAFQGFYLTSATDDRGNYFLVYFNNFGYYIRIYNSAGQFAMQKTLTFGNAPSNMQSGPINMAYSTKDSNFMATFMLKNDDGSLSSTLAWMDWSTGTFNFTSILSNHGFTATANVADPNQNLVYIFGSNPSTSFMLTFDTSSNDLMAIGGYTQILAAF</sequence>
<gene>
    <name evidence="2" type="ORF">CYY_001134</name>
</gene>
<comment type="caution">
    <text evidence="2">The sequence shown here is derived from an EMBL/GenBank/DDBJ whole genome shotgun (WGS) entry which is preliminary data.</text>
</comment>
<proteinExistence type="predicted"/>
<keyword evidence="1" id="KW-0732">Signal</keyword>